<keyword evidence="6" id="KW-0460">Magnesium</keyword>
<evidence type="ECO:0000259" key="8">
    <source>
        <dbReference type="SMART" id="SM00479"/>
    </source>
</evidence>
<dbReference type="InterPro" id="IPR012337">
    <property type="entry name" value="RNaseH-like_sf"/>
</dbReference>
<evidence type="ECO:0000256" key="2">
    <source>
        <dbReference type="ARBA" id="ARBA00022722"/>
    </source>
</evidence>
<dbReference type="PANTHER" id="PTHR13058">
    <property type="entry name" value="THREE PRIME REPAIR EXONUCLEASE 1, 2"/>
    <property type="match status" value="1"/>
</dbReference>
<evidence type="ECO:0000313" key="9">
    <source>
        <dbReference type="EMBL" id="VVC89646.1"/>
    </source>
</evidence>
<dbReference type="SMART" id="SM00479">
    <property type="entry name" value="EXOIII"/>
    <property type="match status" value="1"/>
</dbReference>
<evidence type="ECO:0000256" key="5">
    <source>
        <dbReference type="ARBA" id="ARBA00022839"/>
    </source>
</evidence>
<dbReference type="InterPro" id="IPR040393">
    <property type="entry name" value="TREX1/2"/>
</dbReference>
<evidence type="ECO:0000256" key="4">
    <source>
        <dbReference type="ARBA" id="ARBA00022801"/>
    </source>
</evidence>
<sequence length="268" mass="30680">MQIETFVFFDLETTGLPHLERNRTKITELCFIAVSRHDLTTCKSGKPITNKLSCVFNPERKIQIAASQKTGLTNMSLKHQQVFKDKIPILNLFLEGLRKPVCLVAHNGNTFDYKVLKAEYNDAQIDLPRDIFCVDSLIGFRKILKDNDLRFDSISIDSHNVTSSTVEEDIVTDDEDEWPELNVSLEDWQNIDKLVITNVTPSDSDSKKSLQLSSLYKRLLNKHPVNAHRAEADCSMLLQCVISTKDLFLPWADKFYILLSSIKPLQRH</sequence>
<name>A0A5E4PU73_9NEOP</name>
<keyword evidence="3" id="KW-0479">Metal-binding</keyword>
<comment type="similarity">
    <text evidence="7">Belongs to the exonuclease superfamily. TREX family.</text>
</comment>
<dbReference type="InterPro" id="IPR013520">
    <property type="entry name" value="Ribonucl_H"/>
</dbReference>
<dbReference type="GO" id="GO:0003676">
    <property type="term" value="F:nucleic acid binding"/>
    <property type="evidence" value="ECO:0007669"/>
    <property type="project" value="InterPro"/>
</dbReference>
<protein>
    <recommendedName>
        <fullName evidence="8">Exonuclease domain-containing protein</fullName>
    </recommendedName>
</protein>
<proteinExistence type="inferred from homology"/>
<keyword evidence="10" id="KW-1185">Reference proteome</keyword>
<dbReference type="SUPFAM" id="SSF53098">
    <property type="entry name" value="Ribonuclease H-like"/>
    <property type="match status" value="1"/>
</dbReference>
<evidence type="ECO:0000256" key="6">
    <source>
        <dbReference type="ARBA" id="ARBA00022842"/>
    </source>
</evidence>
<keyword evidence="2" id="KW-0540">Nuclease</keyword>
<evidence type="ECO:0000313" key="10">
    <source>
        <dbReference type="Proteomes" id="UP000324832"/>
    </source>
</evidence>
<feature type="domain" description="Exonuclease" evidence="8">
    <location>
        <begin position="5"/>
        <end position="250"/>
    </location>
</feature>
<gene>
    <name evidence="9" type="ORF">LSINAPIS_LOCUS2715</name>
</gene>
<keyword evidence="5" id="KW-0269">Exonuclease</keyword>
<dbReference type="Pfam" id="PF00929">
    <property type="entry name" value="RNase_T"/>
    <property type="match status" value="1"/>
</dbReference>
<dbReference type="EMBL" id="FZQP02000593">
    <property type="protein sequence ID" value="VVC89646.1"/>
    <property type="molecule type" value="Genomic_DNA"/>
</dbReference>
<reference evidence="9 10" key="1">
    <citation type="submission" date="2017-07" db="EMBL/GenBank/DDBJ databases">
        <authorList>
            <person name="Talla V."/>
            <person name="Backstrom N."/>
        </authorList>
    </citation>
    <scope>NUCLEOTIDE SEQUENCE [LARGE SCALE GENOMIC DNA]</scope>
</reference>
<dbReference type="GO" id="GO:0006308">
    <property type="term" value="P:DNA catabolic process"/>
    <property type="evidence" value="ECO:0007669"/>
    <property type="project" value="TreeGrafter"/>
</dbReference>
<dbReference type="AlphaFoldDB" id="A0A5E4PU73"/>
<evidence type="ECO:0000256" key="1">
    <source>
        <dbReference type="ARBA" id="ARBA00001946"/>
    </source>
</evidence>
<accession>A0A5E4PU73</accession>
<dbReference type="Gene3D" id="3.30.420.10">
    <property type="entry name" value="Ribonuclease H-like superfamily/Ribonuclease H"/>
    <property type="match status" value="1"/>
</dbReference>
<dbReference type="GO" id="GO:0005737">
    <property type="term" value="C:cytoplasm"/>
    <property type="evidence" value="ECO:0007669"/>
    <property type="project" value="TreeGrafter"/>
</dbReference>
<dbReference type="GO" id="GO:0046872">
    <property type="term" value="F:metal ion binding"/>
    <property type="evidence" value="ECO:0007669"/>
    <property type="project" value="UniProtKB-KW"/>
</dbReference>
<dbReference type="InterPro" id="IPR036397">
    <property type="entry name" value="RNaseH_sf"/>
</dbReference>
<comment type="cofactor">
    <cofactor evidence="1">
        <name>Mg(2+)</name>
        <dbReference type="ChEBI" id="CHEBI:18420"/>
    </cofactor>
</comment>
<dbReference type="Proteomes" id="UP000324832">
    <property type="component" value="Unassembled WGS sequence"/>
</dbReference>
<dbReference type="PANTHER" id="PTHR13058:SF19">
    <property type="entry name" value="LD40940P"/>
    <property type="match status" value="1"/>
</dbReference>
<evidence type="ECO:0000256" key="3">
    <source>
        <dbReference type="ARBA" id="ARBA00022723"/>
    </source>
</evidence>
<evidence type="ECO:0000256" key="7">
    <source>
        <dbReference type="ARBA" id="ARBA00025769"/>
    </source>
</evidence>
<organism evidence="9 10">
    <name type="scientific">Leptidea sinapis</name>
    <dbReference type="NCBI Taxonomy" id="189913"/>
    <lineage>
        <taxon>Eukaryota</taxon>
        <taxon>Metazoa</taxon>
        <taxon>Ecdysozoa</taxon>
        <taxon>Arthropoda</taxon>
        <taxon>Hexapoda</taxon>
        <taxon>Insecta</taxon>
        <taxon>Pterygota</taxon>
        <taxon>Neoptera</taxon>
        <taxon>Endopterygota</taxon>
        <taxon>Lepidoptera</taxon>
        <taxon>Glossata</taxon>
        <taxon>Ditrysia</taxon>
        <taxon>Papilionoidea</taxon>
        <taxon>Pieridae</taxon>
        <taxon>Dismorphiinae</taxon>
        <taxon>Leptidea</taxon>
    </lineage>
</organism>
<dbReference type="GO" id="GO:0008296">
    <property type="term" value="F:3'-5'-DNA exonuclease activity"/>
    <property type="evidence" value="ECO:0007669"/>
    <property type="project" value="TreeGrafter"/>
</dbReference>
<keyword evidence="4" id="KW-0378">Hydrolase</keyword>